<dbReference type="InterPro" id="IPR003151">
    <property type="entry name" value="PIK-rel_kinase_FAT"/>
</dbReference>
<dbReference type="PROSITE" id="PS50290">
    <property type="entry name" value="PI3_4_KINASE_3"/>
    <property type="match status" value="1"/>
</dbReference>
<dbReference type="PANTHER" id="PTHR11139:SF1">
    <property type="entry name" value="TRANSFORMATION_TRANSCRIPTION DOMAIN-ASSOCIATED PROTEIN"/>
    <property type="match status" value="1"/>
</dbReference>
<gene>
    <name evidence="5" type="ORF">ILEXP_LOCUS13143</name>
</gene>
<dbReference type="InterPro" id="IPR003152">
    <property type="entry name" value="FATC_dom"/>
</dbReference>
<accession>A0ABC8RK36</accession>
<dbReference type="Pfam" id="PF02259">
    <property type="entry name" value="FAT"/>
    <property type="match status" value="1"/>
</dbReference>
<organism evidence="5 6">
    <name type="scientific">Ilex paraguariensis</name>
    <name type="common">yerba mate</name>
    <dbReference type="NCBI Taxonomy" id="185542"/>
    <lineage>
        <taxon>Eukaryota</taxon>
        <taxon>Viridiplantae</taxon>
        <taxon>Streptophyta</taxon>
        <taxon>Embryophyta</taxon>
        <taxon>Tracheophyta</taxon>
        <taxon>Spermatophyta</taxon>
        <taxon>Magnoliopsida</taxon>
        <taxon>eudicotyledons</taxon>
        <taxon>Gunneridae</taxon>
        <taxon>Pentapetalae</taxon>
        <taxon>asterids</taxon>
        <taxon>campanulids</taxon>
        <taxon>Aquifoliales</taxon>
        <taxon>Aquifoliaceae</taxon>
        <taxon>Ilex</taxon>
    </lineage>
</organism>
<evidence type="ECO:0000259" key="2">
    <source>
        <dbReference type="PROSITE" id="PS50290"/>
    </source>
</evidence>
<dbReference type="SMART" id="SM00146">
    <property type="entry name" value="PI3Kc"/>
    <property type="match status" value="1"/>
</dbReference>
<sequence>MPSELIKYIGKTYNAWHIALALLESHVMLSLNDSKCSESLAELYRLLNEEDMRCGLWKKRSITAETRAGLSLVQHGYWQRAQSLFYQAMVKATQGTYNNTVPKAEMCLWEEQWLYCASQLSQWDVLVDFGKLVENYEILLDSLWKQPDWAYLKDQVIPKAQVEETPKLRIIQAYFALHEKNTNGVVDAENMVGKGVDLALEQWWQLPEMSVHARIPLLQQFQQLVEVQESARIIVDIANGSKLSGSSVGGVNGVYADLKDILETWRLRTPNEWDNSSVWYDLLQWRNEMYNAVIDAFKDFGTTNSQLHHLGYRDKAWNVNKLAHIARKQCLYDVCVSVLEKMYGHSTMEVQEAFVKIREQAKAYLEMKGELTSGLSLINSTNLEYFPVKHKAEIFRIKGDFLMKLNDCEGANLAYSNAISLFKNLPKGWISWGNYCDMAYSETNEEIWLINSVSCFLQGIKFGISNARSHLARVLYLLSFDTPNEPVGRAFDKYLDQIPHWVWLSWIPQLLLSLQRAEAPHCKLVLLKIANVYPQALYYWLRTYLLERRDVANKSEFGRLAMAQQRMQQNVSGAGAPGSIGLADGNTRVAGQGGVSLADNQVHQGGQPGGGVGSHDGANSQVQEPERSTSVEGTMQTDQPLQQGSSNINDGGQNALRRNGALGLVASAASAFDAAKDIMEALRSKHTNLASELEILLTEIGSRFVTLPEERLLAVVNALLHRCYKYPTATTAEVPQSLKKELSGVCKACFSADAVNKHVEFVREYKLDFERDLDPESTTTFPATLSELTERLKHWKNVLQSNVEDRFPAILKLEDESRVLRDFHVVDVEVPGQYFTDQEVAPDHTIKLDRIGADIPIVRRHGSSFRRLTLIGSDGSQRYFIVQTSLTPNARSDERILQLFRVMNRMFDKHKESRRRHICIHTPIIIPVWSQVRMVEDDLMYSTFLEVYENHCARNDREADLPITYFKERLNQAISGQISQEAVMDLRLQAYNDITKNVVTDSIFSQYMKKTLLSGNHMWAFKKQFAIQLALSSFMSYMLQIGGRSPNKILFAKNTGKIFQTDFHPAYDANGMIEFNEPVPFRLTRNLQAFFSHFGVEGLIVSAMCAASQAVVSPKQSQHLWHHLAMFFRDELLSWSWRRPLGMPLAPVSLNPVDFKKKVTTNVDHVIARIKGIAPQYISEEEENAVDPPQSVQRGVTELVEAALTPRNLCMMDPTWHPWF</sequence>
<keyword evidence="6" id="KW-1185">Reference proteome</keyword>
<dbReference type="InterPro" id="IPR050517">
    <property type="entry name" value="DDR_Repair_Kinase"/>
</dbReference>
<feature type="region of interest" description="Disordered" evidence="1">
    <location>
        <begin position="598"/>
        <end position="654"/>
    </location>
</feature>
<evidence type="ECO:0008006" key="7">
    <source>
        <dbReference type="Google" id="ProtNLM"/>
    </source>
</evidence>
<dbReference type="InterPro" id="IPR011009">
    <property type="entry name" value="Kinase-like_dom_sf"/>
</dbReference>
<dbReference type="InterPro" id="IPR036940">
    <property type="entry name" value="PI3/4_kinase_cat_sf"/>
</dbReference>
<evidence type="ECO:0000313" key="6">
    <source>
        <dbReference type="Proteomes" id="UP001642360"/>
    </source>
</evidence>
<dbReference type="InterPro" id="IPR014009">
    <property type="entry name" value="PIK_FAT"/>
</dbReference>
<feature type="domain" description="FATC" evidence="4">
    <location>
        <begin position="1184"/>
        <end position="1220"/>
    </location>
</feature>
<name>A0ABC8RK36_9AQUA</name>
<dbReference type="EMBL" id="CAUOFW020001477">
    <property type="protein sequence ID" value="CAK9145338.1"/>
    <property type="molecule type" value="Genomic_DNA"/>
</dbReference>
<dbReference type="PANTHER" id="PTHR11139">
    <property type="entry name" value="ATAXIA TELANGIECTASIA MUTATED ATM -RELATED"/>
    <property type="match status" value="1"/>
</dbReference>
<dbReference type="Pfam" id="PF00454">
    <property type="entry name" value="PI3_PI4_kinase"/>
    <property type="match status" value="1"/>
</dbReference>
<dbReference type="CDD" id="cd05163">
    <property type="entry name" value="PIKK_TRRAP"/>
    <property type="match status" value="1"/>
</dbReference>
<dbReference type="SUPFAM" id="SSF56112">
    <property type="entry name" value="Protein kinase-like (PK-like)"/>
    <property type="match status" value="1"/>
</dbReference>
<dbReference type="Gene3D" id="1.10.1070.11">
    <property type="entry name" value="Phosphatidylinositol 3-/4-kinase, catalytic domain"/>
    <property type="match status" value="1"/>
</dbReference>
<dbReference type="InterPro" id="IPR000403">
    <property type="entry name" value="PI3/4_kinase_cat_dom"/>
</dbReference>
<feature type="domain" description="FAT" evidence="3">
    <location>
        <begin position="5"/>
        <end position="547"/>
    </location>
</feature>
<comment type="caution">
    <text evidence="5">The sequence shown here is derived from an EMBL/GenBank/DDBJ whole genome shotgun (WGS) entry which is preliminary data.</text>
</comment>
<dbReference type="SMART" id="SM01343">
    <property type="entry name" value="FATC"/>
    <property type="match status" value="1"/>
</dbReference>
<dbReference type="Pfam" id="PF02260">
    <property type="entry name" value="FATC"/>
    <property type="match status" value="1"/>
</dbReference>
<feature type="compositionally biased region" description="Polar residues" evidence="1">
    <location>
        <begin position="630"/>
        <end position="652"/>
    </location>
</feature>
<protein>
    <recommendedName>
        <fullName evidence="7">Non-specific serine/threonine protein kinase</fullName>
    </recommendedName>
</protein>
<dbReference type="FunFam" id="1.10.1070.11:FF:000026">
    <property type="entry name" value="Phosphotransferases/inositol or phosphatidylinositol kinase"/>
    <property type="match status" value="1"/>
</dbReference>
<feature type="domain" description="PI3K/PI4K catalytic" evidence="2">
    <location>
        <begin position="852"/>
        <end position="1175"/>
    </location>
</feature>
<dbReference type="Proteomes" id="UP001642360">
    <property type="component" value="Unassembled WGS sequence"/>
</dbReference>
<evidence type="ECO:0000256" key="1">
    <source>
        <dbReference type="SAM" id="MobiDB-lite"/>
    </source>
</evidence>
<evidence type="ECO:0000313" key="5">
    <source>
        <dbReference type="EMBL" id="CAK9145338.1"/>
    </source>
</evidence>
<dbReference type="AlphaFoldDB" id="A0ABC8RK36"/>
<proteinExistence type="predicted"/>
<evidence type="ECO:0000259" key="3">
    <source>
        <dbReference type="PROSITE" id="PS51189"/>
    </source>
</evidence>
<dbReference type="PROSITE" id="PS51190">
    <property type="entry name" value="FATC"/>
    <property type="match status" value="1"/>
</dbReference>
<dbReference type="PROSITE" id="PS51189">
    <property type="entry name" value="FAT"/>
    <property type="match status" value="1"/>
</dbReference>
<reference evidence="5 6" key="1">
    <citation type="submission" date="2024-02" db="EMBL/GenBank/DDBJ databases">
        <authorList>
            <person name="Vignale AGUSTIN F."/>
            <person name="Sosa J E."/>
            <person name="Modenutti C."/>
        </authorList>
    </citation>
    <scope>NUCLEOTIDE SEQUENCE [LARGE SCALE GENOMIC DNA]</scope>
</reference>
<evidence type="ECO:0000259" key="4">
    <source>
        <dbReference type="PROSITE" id="PS51190"/>
    </source>
</evidence>